<evidence type="ECO:0000313" key="3">
    <source>
        <dbReference type="EMBL" id="EFR42891.1"/>
    </source>
</evidence>
<comment type="similarity">
    <text evidence="1">Belongs to the Skp family.</text>
</comment>
<dbReference type="eggNOG" id="COG2825">
    <property type="taxonomic scope" value="Bacteria"/>
</dbReference>
<organism evidence="3 4">
    <name type="scientific">Dialister micraerophilus UPII 345-E</name>
    <dbReference type="NCBI Taxonomy" id="910314"/>
    <lineage>
        <taxon>Bacteria</taxon>
        <taxon>Bacillati</taxon>
        <taxon>Bacillota</taxon>
        <taxon>Negativicutes</taxon>
        <taxon>Veillonellales</taxon>
        <taxon>Veillonellaceae</taxon>
        <taxon>Dialister</taxon>
    </lineage>
</organism>
<dbReference type="PANTHER" id="PTHR35089:SF1">
    <property type="entry name" value="CHAPERONE PROTEIN SKP"/>
    <property type="match status" value="1"/>
</dbReference>
<sequence>MMSFLGNKKYIKIFSFVIAAVFIISVGAIAVTSMGNTAMASPKSDIGIVDRREVVSANSSLASDYQQKLKETADKMQQDFDAKSKDLSDADKQKLFEEMQQQFNEKRSAIDKEMEDKINGAVKTVAEKRGLTLVVEKAAVIYGGTDITKDVSDALNKSLTSDKGQAEKASADKK</sequence>
<dbReference type="SUPFAM" id="SSF111384">
    <property type="entry name" value="OmpH-like"/>
    <property type="match status" value="1"/>
</dbReference>
<dbReference type="InterPro" id="IPR005632">
    <property type="entry name" value="Chaperone_Skp"/>
</dbReference>
<accession>E4L8J2</accession>
<dbReference type="PANTHER" id="PTHR35089">
    <property type="entry name" value="CHAPERONE PROTEIN SKP"/>
    <property type="match status" value="1"/>
</dbReference>
<dbReference type="GO" id="GO:0051082">
    <property type="term" value="F:unfolded protein binding"/>
    <property type="evidence" value="ECO:0007669"/>
    <property type="project" value="InterPro"/>
</dbReference>
<proteinExistence type="inferred from homology"/>
<evidence type="ECO:0000313" key="4">
    <source>
        <dbReference type="Proteomes" id="UP000004594"/>
    </source>
</evidence>
<reference evidence="3 4" key="1">
    <citation type="submission" date="2010-11" db="EMBL/GenBank/DDBJ databases">
        <authorList>
            <person name="Durkin A.S."/>
            <person name="Madupu R."/>
            <person name="Torralba M."/>
            <person name="Gillis M."/>
            <person name="Methe B."/>
            <person name="Sutton G."/>
            <person name="Nelson K.E."/>
        </authorList>
    </citation>
    <scope>NUCLEOTIDE SEQUENCE [LARGE SCALE GENOMIC DNA]</scope>
    <source>
        <strain evidence="3 4">UPII 345-E</strain>
    </source>
</reference>
<dbReference type="Gene3D" id="3.30.910.20">
    <property type="entry name" value="Skp domain"/>
    <property type="match status" value="1"/>
</dbReference>
<dbReference type="EMBL" id="AENT01000012">
    <property type="protein sequence ID" value="EFR42891.1"/>
    <property type="molecule type" value="Genomic_DNA"/>
</dbReference>
<evidence type="ECO:0000256" key="1">
    <source>
        <dbReference type="ARBA" id="ARBA00009091"/>
    </source>
</evidence>
<keyword evidence="2" id="KW-0732">Signal</keyword>
<dbReference type="Proteomes" id="UP000004594">
    <property type="component" value="Unassembled WGS sequence"/>
</dbReference>
<comment type="caution">
    <text evidence="3">The sequence shown here is derived from an EMBL/GenBank/DDBJ whole genome shotgun (WGS) entry which is preliminary data.</text>
</comment>
<dbReference type="Pfam" id="PF03938">
    <property type="entry name" value="OmpH"/>
    <property type="match status" value="1"/>
</dbReference>
<gene>
    <name evidence="3" type="ORF">HMPREF9220_1178</name>
</gene>
<dbReference type="SMART" id="SM00935">
    <property type="entry name" value="OmpH"/>
    <property type="match status" value="1"/>
</dbReference>
<dbReference type="InterPro" id="IPR024930">
    <property type="entry name" value="Skp_dom_sf"/>
</dbReference>
<name>E4L8J2_9FIRM</name>
<dbReference type="RefSeq" id="WP_007554272.1">
    <property type="nucleotide sequence ID" value="NZ_AENT01000012.1"/>
</dbReference>
<dbReference type="GO" id="GO:0005829">
    <property type="term" value="C:cytosol"/>
    <property type="evidence" value="ECO:0007669"/>
    <property type="project" value="TreeGrafter"/>
</dbReference>
<dbReference type="OrthoDB" id="1629169at2"/>
<evidence type="ECO:0000256" key="2">
    <source>
        <dbReference type="ARBA" id="ARBA00022729"/>
    </source>
</evidence>
<dbReference type="AlphaFoldDB" id="E4L8J2"/>
<dbReference type="GO" id="GO:0050821">
    <property type="term" value="P:protein stabilization"/>
    <property type="evidence" value="ECO:0007669"/>
    <property type="project" value="TreeGrafter"/>
</dbReference>
<protein>
    <submittedName>
        <fullName evidence="3">Outer membrane protein</fullName>
    </submittedName>
</protein>